<evidence type="ECO:0000313" key="5">
    <source>
        <dbReference type="Proteomes" id="UP000292781"/>
    </source>
</evidence>
<name>A0A4Q9VT92_9HYPH</name>
<keyword evidence="5" id="KW-1185">Reference proteome</keyword>
<evidence type="ECO:0000256" key="1">
    <source>
        <dbReference type="ARBA" id="ARBA00022729"/>
    </source>
</evidence>
<feature type="signal peptide" evidence="2">
    <location>
        <begin position="1"/>
        <end position="32"/>
    </location>
</feature>
<reference evidence="4 5" key="1">
    <citation type="submission" date="2019-02" db="EMBL/GenBank/DDBJ databases">
        <title>Siculibacillus lacustris gen. nov., sp. nov., a new rosette-forming bacterium isolated from a freshwater crater lake (Lake St. Ana, Romania).</title>
        <authorList>
            <person name="Felfoldi T."/>
            <person name="Marton Z."/>
            <person name="Szabo A."/>
            <person name="Mentes A."/>
            <person name="Boka K."/>
            <person name="Marialigeti K."/>
            <person name="Mathe I."/>
            <person name="Koncz M."/>
            <person name="Schumann P."/>
            <person name="Toth E."/>
        </authorList>
    </citation>
    <scope>NUCLEOTIDE SEQUENCE [LARGE SCALE GENOMIC DNA]</scope>
    <source>
        <strain evidence="4 5">SA-279</strain>
    </source>
</reference>
<accession>A0A4Q9VT92</accession>
<sequence>MIASFAVSVSRKAVRAMAVAMLTAAASAGAVAAETGTTPPPAVVRPADSAGAVPPAFWDRKNRVPKPTADVGAIRFLTSGDFPPFAFLDSEGRLIGFHVELARSICEVLEATCTLQMRPFGDLVAALGDKRGDAIIAGLKVTPELRPKLDTSDAYLTTPGRFVVRVGATATATPEGLAGRWISVVSGSAHEAFVLATFPAARVAAYPDETAARDALRDGRVEAHFGDALSLSFWLSGTASRGCCDFRGAAWTESGYFGEGLRIAVAKGNRRLKQSVDYALQKLGEDGRLTELYQRWFPRGYY</sequence>
<protein>
    <submittedName>
        <fullName evidence="4">Transporter substrate-binding domain-containing protein</fullName>
    </submittedName>
</protein>
<dbReference type="PANTHER" id="PTHR35936">
    <property type="entry name" value="MEMBRANE-BOUND LYTIC MUREIN TRANSGLYCOSYLASE F"/>
    <property type="match status" value="1"/>
</dbReference>
<feature type="domain" description="Solute-binding protein family 3/N-terminal" evidence="3">
    <location>
        <begin position="73"/>
        <end position="300"/>
    </location>
</feature>
<dbReference type="SUPFAM" id="SSF53850">
    <property type="entry name" value="Periplasmic binding protein-like II"/>
    <property type="match status" value="1"/>
</dbReference>
<evidence type="ECO:0000256" key="2">
    <source>
        <dbReference type="SAM" id="SignalP"/>
    </source>
</evidence>
<organism evidence="4 5">
    <name type="scientific">Siculibacillus lacustris</name>
    <dbReference type="NCBI Taxonomy" id="1549641"/>
    <lineage>
        <taxon>Bacteria</taxon>
        <taxon>Pseudomonadati</taxon>
        <taxon>Pseudomonadota</taxon>
        <taxon>Alphaproteobacteria</taxon>
        <taxon>Hyphomicrobiales</taxon>
        <taxon>Ancalomicrobiaceae</taxon>
        <taxon>Siculibacillus</taxon>
    </lineage>
</organism>
<dbReference type="Proteomes" id="UP000292781">
    <property type="component" value="Unassembled WGS sequence"/>
</dbReference>
<gene>
    <name evidence="4" type="ORF">EYW49_07360</name>
</gene>
<keyword evidence="1 2" id="KW-0732">Signal</keyword>
<dbReference type="RefSeq" id="WP_131307728.1">
    <property type="nucleotide sequence ID" value="NZ_SJFN01000008.1"/>
</dbReference>
<comment type="caution">
    <text evidence="4">The sequence shown here is derived from an EMBL/GenBank/DDBJ whole genome shotgun (WGS) entry which is preliminary data.</text>
</comment>
<evidence type="ECO:0000313" key="4">
    <source>
        <dbReference type="EMBL" id="TBW39296.1"/>
    </source>
</evidence>
<feature type="chain" id="PRO_5021009737" evidence="2">
    <location>
        <begin position="33"/>
        <end position="302"/>
    </location>
</feature>
<proteinExistence type="predicted"/>
<dbReference type="InterPro" id="IPR001638">
    <property type="entry name" value="Solute-binding_3/MltF_N"/>
</dbReference>
<dbReference type="Pfam" id="PF00497">
    <property type="entry name" value="SBP_bac_3"/>
    <property type="match status" value="1"/>
</dbReference>
<dbReference type="EMBL" id="SJFN01000008">
    <property type="protein sequence ID" value="TBW39296.1"/>
    <property type="molecule type" value="Genomic_DNA"/>
</dbReference>
<dbReference type="SMART" id="SM00062">
    <property type="entry name" value="PBPb"/>
    <property type="match status" value="1"/>
</dbReference>
<dbReference type="Gene3D" id="3.40.190.10">
    <property type="entry name" value="Periplasmic binding protein-like II"/>
    <property type="match status" value="2"/>
</dbReference>
<dbReference type="OrthoDB" id="9796586at2"/>
<dbReference type="PANTHER" id="PTHR35936:SF35">
    <property type="entry name" value="L-CYSTINE-BINDING PROTEIN TCYJ"/>
    <property type="match status" value="1"/>
</dbReference>
<evidence type="ECO:0000259" key="3">
    <source>
        <dbReference type="SMART" id="SM00062"/>
    </source>
</evidence>
<dbReference type="AlphaFoldDB" id="A0A4Q9VT92"/>